<accession>A0AB73BGB3</accession>
<keyword evidence="6" id="KW-0031">Aminopeptidase</keyword>
<dbReference type="SUPFAM" id="SSF53474">
    <property type="entry name" value="alpha/beta-Hydrolases"/>
    <property type="match status" value="1"/>
</dbReference>
<evidence type="ECO:0000259" key="13">
    <source>
        <dbReference type="Pfam" id="PF08386"/>
    </source>
</evidence>
<feature type="chain" id="PRO_5044504896" description="Proline iminopeptidase" evidence="11">
    <location>
        <begin position="30"/>
        <end position="501"/>
    </location>
</feature>
<evidence type="ECO:0000256" key="7">
    <source>
        <dbReference type="ARBA" id="ARBA00022490"/>
    </source>
</evidence>
<sequence length="501" mass="54860">METMFNLRKKLTKLTLLSILAGSGSSVFAQSNDQIHTALTPCYMEGLGDRLMCGSIKRPLSDSSADGEIDINFAIIPAIKPSHPDEAALAFAGGPGQGAIELAAIFNRNLRFVRETRDILLVDQRGTGYSNKLQCESNDLQTQFAFNDSMTDLALLGAQETQKCKAQLNIDLSHFSTPVAAKDFEAVRKALGYKGLHLYGVSYGTRIAQEYTRQFPNSVLTSTLDGVVPMQQSLAAIGAAIDDSLAALFARCESNTLCNSQYPQLKNQFNTLMTQLDSQPIETTVKHPRTYKNITLVVTKTKFFGAIRMALYSHSMRAILPLAISQAANGNFSPWVGLMSGVDITEQLAMGMHNAIVCGEDWPQLNEQKRSKYNKSYMGKMMIEGFDVMCPIWDVTPVNKSFYKPVTTEVPTLLLSGGRDPATPASWADLAMVNMKNATHLVSPSATHGIGSQTCAPKIIAQFINQQNMQDIDTKCINNNNDKKFFMNINGAASSTIQSME</sequence>
<dbReference type="RefSeq" id="WP_149614438.1">
    <property type="nucleotide sequence ID" value="NZ_SEUK01000050.1"/>
</dbReference>
<evidence type="ECO:0000313" key="15">
    <source>
        <dbReference type="Proteomes" id="UP000324162"/>
    </source>
</evidence>
<dbReference type="InterPro" id="IPR002410">
    <property type="entry name" value="Peptidase_S33"/>
</dbReference>
<keyword evidence="9 14" id="KW-0378">Hydrolase</keyword>
<evidence type="ECO:0000256" key="9">
    <source>
        <dbReference type="ARBA" id="ARBA00022801"/>
    </source>
</evidence>
<dbReference type="AlphaFoldDB" id="A0AB73BGB3"/>
<dbReference type="InterPro" id="IPR029058">
    <property type="entry name" value="AB_hydrolase_fold"/>
</dbReference>
<evidence type="ECO:0000256" key="6">
    <source>
        <dbReference type="ARBA" id="ARBA00022438"/>
    </source>
</evidence>
<comment type="caution">
    <text evidence="14">The sequence shown here is derived from an EMBL/GenBank/DDBJ whole genome shotgun (WGS) entry which is preliminary data.</text>
</comment>
<comment type="subcellular location">
    <subcellularLocation>
        <location evidence="2">Cytoplasm</location>
    </subcellularLocation>
</comment>
<dbReference type="EMBL" id="SEUK01000050">
    <property type="protein sequence ID" value="KAA1159790.1"/>
    <property type="molecule type" value="Genomic_DNA"/>
</dbReference>
<evidence type="ECO:0000256" key="8">
    <source>
        <dbReference type="ARBA" id="ARBA00022670"/>
    </source>
</evidence>
<evidence type="ECO:0000256" key="11">
    <source>
        <dbReference type="SAM" id="SignalP"/>
    </source>
</evidence>
<dbReference type="GO" id="GO:0005737">
    <property type="term" value="C:cytoplasm"/>
    <property type="evidence" value="ECO:0007669"/>
    <property type="project" value="UniProtKB-SubCell"/>
</dbReference>
<dbReference type="GO" id="GO:0004177">
    <property type="term" value="F:aminopeptidase activity"/>
    <property type="evidence" value="ECO:0007669"/>
    <property type="project" value="UniProtKB-KW"/>
</dbReference>
<comment type="catalytic activity">
    <reaction evidence="1">
        <text>Release of N-terminal proline from a peptide.</text>
        <dbReference type="EC" id="3.4.11.5"/>
    </reaction>
</comment>
<organism evidence="14 15">
    <name type="scientific">Pseudoalteromonas fuliginea</name>
    <dbReference type="NCBI Taxonomy" id="1872678"/>
    <lineage>
        <taxon>Bacteria</taxon>
        <taxon>Pseudomonadati</taxon>
        <taxon>Pseudomonadota</taxon>
        <taxon>Gammaproteobacteria</taxon>
        <taxon>Alteromonadales</taxon>
        <taxon>Pseudoalteromonadaceae</taxon>
        <taxon>Pseudoalteromonas</taxon>
    </lineage>
</organism>
<protein>
    <recommendedName>
        <fullName evidence="5">Proline iminopeptidase</fullName>
        <ecNumber evidence="4">3.4.11.5</ecNumber>
    </recommendedName>
    <alternativeName>
        <fullName evidence="10">Prolyl aminopeptidase</fullName>
    </alternativeName>
</protein>
<dbReference type="Pfam" id="PF08386">
    <property type="entry name" value="Abhydrolase_4"/>
    <property type="match status" value="1"/>
</dbReference>
<evidence type="ECO:0000256" key="2">
    <source>
        <dbReference type="ARBA" id="ARBA00004496"/>
    </source>
</evidence>
<dbReference type="Gene3D" id="3.40.50.1820">
    <property type="entry name" value="alpha/beta hydrolase"/>
    <property type="match status" value="1"/>
</dbReference>
<name>A0AB73BGB3_9GAMM</name>
<dbReference type="PRINTS" id="PR00793">
    <property type="entry name" value="PROAMNOPTASE"/>
</dbReference>
<dbReference type="InterPro" id="IPR005944">
    <property type="entry name" value="Pro_iminopeptidase"/>
</dbReference>
<feature type="signal peptide" evidence="11">
    <location>
        <begin position="1"/>
        <end position="29"/>
    </location>
</feature>
<feature type="domain" description="AB hydrolase-1" evidence="12">
    <location>
        <begin position="116"/>
        <end position="227"/>
    </location>
</feature>
<comment type="similarity">
    <text evidence="3">Belongs to the peptidase S33 family.</text>
</comment>
<keyword evidence="7" id="KW-0963">Cytoplasm</keyword>
<evidence type="ECO:0000259" key="12">
    <source>
        <dbReference type="Pfam" id="PF00561"/>
    </source>
</evidence>
<dbReference type="GO" id="GO:0006508">
    <property type="term" value="P:proteolysis"/>
    <property type="evidence" value="ECO:0007669"/>
    <property type="project" value="UniProtKB-KW"/>
</dbReference>
<evidence type="ECO:0000256" key="10">
    <source>
        <dbReference type="ARBA" id="ARBA00029605"/>
    </source>
</evidence>
<evidence type="ECO:0000313" key="14">
    <source>
        <dbReference type="EMBL" id="KAA1159790.1"/>
    </source>
</evidence>
<evidence type="ECO:0000256" key="4">
    <source>
        <dbReference type="ARBA" id="ARBA00012568"/>
    </source>
</evidence>
<evidence type="ECO:0000256" key="5">
    <source>
        <dbReference type="ARBA" id="ARBA00021843"/>
    </source>
</evidence>
<reference evidence="14 15" key="1">
    <citation type="submission" date="2019-01" db="EMBL/GenBank/DDBJ databases">
        <title>Genome sequences of marine Pseudoalteromonas species.</title>
        <authorList>
            <person name="Boraston A.B."/>
            <person name="Hehemann J.-H."/>
            <person name="Vickers C.J."/>
            <person name="Salama-Alber O."/>
            <person name="Abe K."/>
            <person name="Hettle A.J."/>
        </authorList>
    </citation>
    <scope>NUCLEOTIDE SEQUENCE [LARGE SCALE GENOMIC DNA]</scope>
    <source>
        <strain evidence="14 15">PS42</strain>
    </source>
</reference>
<dbReference type="Pfam" id="PF00561">
    <property type="entry name" value="Abhydrolase_1"/>
    <property type="match status" value="1"/>
</dbReference>
<dbReference type="PANTHER" id="PTHR43722">
    <property type="entry name" value="PROLINE IMINOPEPTIDASE"/>
    <property type="match status" value="1"/>
</dbReference>
<dbReference type="InterPro" id="IPR000073">
    <property type="entry name" value="AB_hydrolase_1"/>
</dbReference>
<dbReference type="PANTHER" id="PTHR43722:SF1">
    <property type="entry name" value="PROLINE IMINOPEPTIDASE"/>
    <property type="match status" value="1"/>
</dbReference>
<proteinExistence type="inferred from homology"/>
<dbReference type="EC" id="3.4.11.5" evidence="4"/>
<keyword evidence="8" id="KW-0645">Protease</keyword>
<dbReference type="Proteomes" id="UP000324162">
    <property type="component" value="Unassembled WGS sequence"/>
</dbReference>
<evidence type="ECO:0000256" key="1">
    <source>
        <dbReference type="ARBA" id="ARBA00001585"/>
    </source>
</evidence>
<feature type="domain" description="Peptidase S33 tripeptidyl aminopeptidase-like C-terminal" evidence="13">
    <location>
        <begin position="377"/>
        <end position="476"/>
    </location>
</feature>
<keyword evidence="11" id="KW-0732">Signal</keyword>
<gene>
    <name evidence="14" type="ORF">EU508_11700</name>
</gene>
<evidence type="ECO:0000256" key="3">
    <source>
        <dbReference type="ARBA" id="ARBA00010088"/>
    </source>
</evidence>
<dbReference type="InterPro" id="IPR013595">
    <property type="entry name" value="Pept_S33_TAP-like_C"/>
</dbReference>